<reference evidence="6 8" key="1">
    <citation type="journal article" date="2017" name="Biosci Microbiota Food Health">
        <title>Genomic characterization reconfirms the taxonomic status of Lactobacillus parakefiri.</title>
        <authorList>
            <person name="Tanizawa Y."/>
            <person name="Kobayashi H."/>
            <person name="Kaminuma E."/>
            <person name="Sakamoto M."/>
            <person name="Ohkuma M."/>
            <person name="Nakamura Y."/>
            <person name="Arita M."/>
            <person name="Tohno M."/>
        </authorList>
    </citation>
    <scope>NUCLEOTIDE SEQUENCE [LARGE SCALE GENOMIC DNA]</scope>
    <source>
        <strain evidence="6 8">JCM 8573</strain>
    </source>
</reference>
<evidence type="ECO:0000313" key="6">
    <source>
        <dbReference type="EMBL" id="GAW72443.1"/>
    </source>
</evidence>
<dbReference type="AlphaFoldDB" id="A0A224VH82"/>
<evidence type="ECO:0000256" key="4">
    <source>
        <dbReference type="ARBA" id="ARBA00023002"/>
    </source>
</evidence>
<dbReference type="Pfam" id="PF01266">
    <property type="entry name" value="DAO"/>
    <property type="match status" value="1"/>
</dbReference>
<organism evidence="6 8">
    <name type="scientific">Lentilactobacillus parakefiri</name>
    <dbReference type="NCBI Taxonomy" id="152332"/>
    <lineage>
        <taxon>Bacteria</taxon>
        <taxon>Bacillati</taxon>
        <taxon>Bacillota</taxon>
        <taxon>Bacilli</taxon>
        <taxon>Lactobacillales</taxon>
        <taxon>Lactobacillaceae</taxon>
        <taxon>Lentilactobacillus</taxon>
    </lineage>
</organism>
<keyword evidence="9" id="KW-1185">Reference proteome</keyword>
<evidence type="ECO:0000256" key="3">
    <source>
        <dbReference type="ARBA" id="ARBA00022630"/>
    </source>
</evidence>
<dbReference type="PANTHER" id="PTHR13847">
    <property type="entry name" value="SARCOSINE DEHYDROGENASE-RELATED"/>
    <property type="match status" value="1"/>
</dbReference>
<dbReference type="Proteomes" id="UP000294668">
    <property type="component" value="Unassembled WGS sequence"/>
</dbReference>
<dbReference type="RefSeq" id="WP_057963161.1">
    <property type="nucleotide sequence ID" value="NZ_BAAAXO010000056.1"/>
</dbReference>
<dbReference type="OrthoDB" id="9805337at2"/>
<dbReference type="PANTHER" id="PTHR13847:SF286">
    <property type="entry name" value="D-AMINO ACID DEHYDROGENASE"/>
    <property type="match status" value="1"/>
</dbReference>
<dbReference type="Proteomes" id="UP000214739">
    <property type="component" value="Unassembled WGS sequence"/>
</dbReference>
<reference evidence="7 9" key="2">
    <citation type="journal article" date="2019" name="Appl. Microbiol. Biotechnol.">
        <title>Uncovering carbohydrate metabolism through a genotype-phenotype association study of 56 lactic acid bacteria genomes.</title>
        <authorList>
            <person name="Buron-Moles G."/>
            <person name="Chailyan A."/>
            <person name="Dolejs I."/>
            <person name="Forster J."/>
            <person name="Miks M.H."/>
        </authorList>
    </citation>
    <scope>NUCLEOTIDE SEQUENCE [LARGE SCALE GENOMIC DNA]</scope>
    <source>
        <strain evidence="7 9">DSM 10551</strain>
    </source>
</reference>
<dbReference type="GO" id="GO:0016491">
    <property type="term" value="F:oxidoreductase activity"/>
    <property type="evidence" value="ECO:0007669"/>
    <property type="project" value="UniProtKB-KW"/>
</dbReference>
<dbReference type="InterPro" id="IPR036188">
    <property type="entry name" value="FAD/NAD-bd_sf"/>
</dbReference>
<dbReference type="SUPFAM" id="SSF54373">
    <property type="entry name" value="FAD-linked reductases, C-terminal domain"/>
    <property type="match status" value="1"/>
</dbReference>
<protein>
    <submittedName>
        <fullName evidence="6">Oxidoreductase</fullName>
    </submittedName>
</protein>
<comment type="similarity">
    <text evidence="2">Belongs to the DadA oxidoreductase family.</text>
</comment>
<keyword evidence="3" id="KW-0285">Flavoprotein</keyword>
<dbReference type="EMBL" id="BDGB01000072">
    <property type="protein sequence ID" value="GAW72443.1"/>
    <property type="molecule type" value="Genomic_DNA"/>
</dbReference>
<dbReference type="EMBL" id="PUFL01000038">
    <property type="protein sequence ID" value="TDG92940.1"/>
    <property type="molecule type" value="Genomic_DNA"/>
</dbReference>
<feature type="domain" description="FAD dependent oxidoreductase" evidence="5">
    <location>
        <begin position="5"/>
        <end position="348"/>
    </location>
</feature>
<gene>
    <name evidence="7" type="ORF">C5L28_000600</name>
    <name evidence="6" type="ORF">LPKJCM_01560</name>
</gene>
<accession>A0A224VH82</accession>
<evidence type="ECO:0000259" key="5">
    <source>
        <dbReference type="Pfam" id="PF01266"/>
    </source>
</evidence>
<comment type="caution">
    <text evidence="6">The sequence shown here is derived from an EMBL/GenBank/DDBJ whole genome shotgun (WGS) entry which is preliminary data.</text>
</comment>
<sequence>MVKQVAIIGGGIVGATAAFYLSFLQGNENIHVTLFDEGTGQATKAAAGIISPWLSKRRNKRWYALAKRGAELYPTLVHDAQLSTQAYQQTGTIVTRKNHDDLLALYHEAKIKEQHTSAMGQVELLSAEAVKRRLPLLTDAPEGIFVSGGARIDGGHFVSELLKRASDNNLLIKHERVSLTQNGDLHTSEGQKHFDTVIIATGAWMHESLQPLGLNVKVRPQKGQLIDLTVKMPHKWQNMPVMMPEGSSDIIPFNGGKLVIGATHENDEGFDLSPQPAAKQQLLDNASVFINTLTAAQVSDMRVGTRAYTEDFAPFFGAVPAQPNYLIGGGLGSSGLTPGPMIGYFLAQAVFGREITHWQDYTLPVSQYVD</sequence>
<evidence type="ECO:0000313" key="8">
    <source>
        <dbReference type="Proteomes" id="UP000214739"/>
    </source>
</evidence>
<evidence type="ECO:0000313" key="7">
    <source>
        <dbReference type="EMBL" id="TDG92940.1"/>
    </source>
</evidence>
<dbReference type="Gene3D" id="3.30.9.10">
    <property type="entry name" value="D-Amino Acid Oxidase, subunit A, domain 2"/>
    <property type="match status" value="1"/>
</dbReference>
<dbReference type="SUPFAM" id="SSF51905">
    <property type="entry name" value="FAD/NAD(P)-binding domain"/>
    <property type="match status" value="1"/>
</dbReference>
<dbReference type="Gene3D" id="3.50.50.60">
    <property type="entry name" value="FAD/NAD(P)-binding domain"/>
    <property type="match status" value="1"/>
</dbReference>
<name>A0A224VH82_9LACO</name>
<keyword evidence="4" id="KW-0560">Oxidoreductase</keyword>
<evidence type="ECO:0000256" key="1">
    <source>
        <dbReference type="ARBA" id="ARBA00001974"/>
    </source>
</evidence>
<evidence type="ECO:0000256" key="2">
    <source>
        <dbReference type="ARBA" id="ARBA00009410"/>
    </source>
</evidence>
<evidence type="ECO:0000313" key="9">
    <source>
        <dbReference type="Proteomes" id="UP000294668"/>
    </source>
</evidence>
<dbReference type="InterPro" id="IPR006076">
    <property type="entry name" value="FAD-dep_OxRdtase"/>
</dbReference>
<reference evidence="7" key="3">
    <citation type="submission" date="2019-02" db="EMBL/GenBank/DDBJ databases">
        <authorList>
            <person name="Buron G."/>
            <person name="Chaylann A."/>
            <person name="Dolejs I."/>
            <person name="Forster J."/>
            <person name="Miks M.H."/>
        </authorList>
    </citation>
    <scope>NUCLEOTIDE SEQUENCE</scope>
    <source>
        <strain evidence="7">DSM 10551</strain>
    </source>
</reference>
<dbReference type="GO" id="GO:0005737">
    <property type="term" value="C:cytoplasm"/>
    <property type="evidence" value="ECO:0007669"/>
    <property type="project" value="TreeGrafter"/>
</dbReference>
<comment type="cofactor">
    <cofactor evidence="1">
        <name>FAD</name>
        <dbReference type="ChEBI" id="CHEBI:57692"/>
    </cofactor>
</comment>
<proteinExistence type="inferred from homology"/>